<protein>
    <recommendedName>
        <fullName evidence="4">Transmembrane protein</fullName>
    </recommendedName>
</protein>
<name>A0A6A4Q394_LUPAL</name>
<keyword evidence="1" id="KW-1133">Transmembrane helix</keyword>
<organism evidence="2 3">
    <name type="scientific">Lupinus albus</name>
    <name type="common">White lupine</name>
    <name type="synonym">Lupinus termis</name>
    <dbReference type="NCBI Taxonomy" id="3870"/>
    <lineage>
        <taxon>Eukaryota</taxon>
        <taxon>Viridiplantae</taxon>
        <taxon>Streptophyta</taxon>
        <taxon>Embryophyta</taxon>
        <taxon>Tracheophyta</taxon>
        <taxon>Spermatophyta</taxon>
        <taxon>Magnoliopsida</taxon>
        <taxon>eudicotyledons</taxon>
        <taxon>Gunneridae</taxon>
        <taxon>Pentapetalae</taxon>
        <taxon>rosids</taxon>
        <taxon>fabids</taxon>
        <taxon>Fabales</taxon>
        <taxon>Fabaceae</taxon>
        <taxon>Papilionoideae</taxon>
        <taxon>50 kb inversion clade</taxon>
        <taxon>genistoids sensu lato</taxon>
        <taxon>core genistoids</taxon>
        <taxon>Genisteae</taxon>
        <taxon>Lupinus</taxon>
    </lineage>
</organism>
<keyword evidence="1" id="KW-0812">Transmembrane</keyword>
<gene>
    <name evidence="2" type="ORF">Lalb_Chr08g0233131</name>
</gene>
<dbReference type="AlphaFoldDB" id="A0A6A4Q394"/>
<reference evidence="3" key="1">
    <citation type="journal article" date="2020" name="Nat. Commun.">
        <title>Genome sequence of the cluster root forming white lupin.</title>
        <authorList>
            <person name="Hufnagel B."/>
            <person name="Marques A."/>
            <person name="Soriano A."/>
            <person name="Marques L."/>
            <person name="Divol F."/>
            <person name="Doumas P."/>
            <person name="Sallet E."/>
            <person name="Mancinotti D."/>
            <person name="Carrere S."/>
            <person name="Marande W."/>
            <person name="Arribat S."/>
            <person name="Keller J."/>
            <person name="Huneau C."/>
            <person name="Blein T."/>
            <person name="Aime D."/>
            <person name="Laguerre M."/>
            <person name="Taylor J."/>
            <person name="Schubert V."/>
            <person name="Nelson M."/>
            <person name="Geu-Flores F."/>
            <person name="Crespi M."/>
            <person name="Gallardo-Guerrero K."/>
            <person name="Delaux P.-M."/>
            <person name="Salse J."/>
            <person name="Berges H."/>
            <person name="Guyot R."/>
            <person name="Gouzy J."/>
            <person name="Peret B."/>
        </authorList>
    </citation>
    <scope>NUCLEOTIDE SEQUENCE [LARGE SCALE GENOMIC DNA]</scope>
    <source>
        <strain evidence="3">cv. Amiga</strain>
    </source>
</reference>
<keyword evidence="1" id="KW-0472">Membrane</keyword>
<comment type="caution">
    <text evidence="2">The sequence shown here is derived from an EMBL/GenBank/DDBJ whole genome shotgun (WGS) entry which is preliminary data.</text>
</comment>
<accession>A0A6A4Q394</accession>
<proteinExistence type="predicted"/>
<dbReference type="EMBL" id="WOCE01000008">
    <property type="protein sequence ID" value="KAE9608220.1"/>
    <property type="molecule type" value="Genomic_DNA"/>
</dbReference>
<evidence type="ECO:0008006" key="4">
    <source>
        <dbReference type="Google" id="ProtNLM"/>
    </source>
</evidence>
<evidence type="ECO:0000313" key="3">
    <source>
        <dbReference type="Proteomes" id="UP000447434"/>
    </source>
</evidence>
<feature type="transmembrane region" description="Helical" evidence="1">
    <location>
        <begin position="9"/>
        <end position="28"/>
    </location>
</feature>
<evidence type="ECO:0000313" key="2">
    <source>
        <dbReference type="EMBL" id="KAE9608220.1"/>
    </source>
</evidence>
<sequence>MTYLNKHRLIRSSLLVVVVVVVVVVVAFDGKDSDGIQGNGDKEVDVVGGNGECDRQSDWKMKTNIGSFTPRPRLHVMNNCDQRFFINMILHFEQKQT</sequence>
<dbReference type="Proteomes" id="UP000447434">
    <property type="component" value="Chromosome 8"/>
</dbReference>
<keyword evidence="3" id="KW-1185">Reference proteome</keyword>
<evidence type="ECO:0000256" key="1">
    <source>
        <dbReference type="SAM" id="Phobius"/>
    </source>
</evidence>